<name>A0AAD9TMH9_9ROSI</name>
<proteinExistence type="predicted"/>
<reference evidence="2" key="1">
    <citation type="journal article" date="2023" name="Plant J.">
        <title>Genome sequences and population genomics provide insights into the demographic history, inbreeding, and mutation load of two 'living fossil' tree species of Dipteronia.</title>
        <authorList>
            <person name="Feng Y."/>
            <person name="Comes H.P."/>
            <person name="Chen J."/>
            <person name="Zhu S."/>
            <person name="Lu R."/>
            <person name="Zhang X."/>
            <person name="Li P."/>
            <person name="Qiu J."/>
            <person name="Olsen K.M."/>
            <person name="Qiu Y."/>
        </authorList>
    </citation>
    <scope>NUCLEOTIDE SEQUENCE</scope>
    <source>
        <strain evidence="2">KIB01</strain>
    </source>
</reference>
<protein>
    <submittedName>
        <fullName evidence="2">Uncharacterized protein</fullName>
    </submittedName>
</protein>
<evidence type="ECO:0000313" key="2">
    <source>
        <dbReference type="EMBL" id="KAK2638230.1"/>
    </source>
</evidence>
<accession>A0AAD9TMH9</accession>
<comment type="caution">
    <text evidence="2">The sequence shown here is derived from an EMBL/GenBank/DDBJ whole genome shotgun (WGS) entry which is preliminary data.</text>
</comment>
<dbReference type="Proteomes" id="UP001280121">
    <property type="component" value="Unassembled WGS sequence"/>
</dbReference>
<dbReference type="AlphaFoldDB" id="A0AAD9TMH9"/>
<gene>
    <name evidence="2" type="ORF">Ddye_026025</name>
</gene>
<feature type="region of interest" description="Disordered" evidence="1">
    <location>
        <begin position="1"/>
        <end position="21"/>
    </location>
</feature>
<evidence type="ECO:0000256" key="1">
    <source>
        <dbReference type="SAM" id="MobiDB-lite"/>
    </source>
</evidence>
<keyword evidence="3" id="KW-1185">Reference proteome</keyword>
<organism evidence="2 3">
    <name type="scientific">Dipteronia dyeriana</name>
    <dbReference type="NCBI Taxonomy" id="168575"/>
    <lineage>
        <taxon>Eukaryota</taxon>
        <taxon>Viridiplantae</taxon>
        <taxon>Streptophyta</taxon>
        <taxon>Embryophyta</taxon>
        <taxon>Tracheophyta</taxon>
        <taxon>Spermatophyta</taxon>
        <taxon>Magnoliopsida</taxon>
        <taxon>eudicotyledons</taxon>
        <taxon>Gunneridae</taxon>
        <taxon>Pentapetalae</taxon>
        <taxon>rosids</taxon>
        <taxon>malvids</taxon>
        <taxon>Sapindales</taxon>
        <taxon>Sapindaceae</taxon>
        <taxon>Hippocastanoideae</taxon>
        <taxon>Acereae</taxon>
        <taxon>Dipteronia</taxon>
    </lineage>
</organism>
<evidence type="ECO:0000313" key="3">
    <source>
        <dbReference type="Proteomes" id="UP001280121"/>
    </source>
</evidence>
<dbReference type="EMBL" id="JANJYI010000008">
    <property type="protein sequence ID" value="KAK2638230.1"/>
    <property type="molecule type" value="Genomic_DNA"/>
</dbReference>
<sequence length="148" mass="16764">MGLVKQLIDPQIGSGTREKERSDQESLTIEFTLSRCCLGIVEVSFSRSFSYPTDTLLPGQVFFENISLKSFPSTKSLSVYIEIKSEDVGLYAGYRTPQTYWSLTSDSRKTNKSLAGKVHSVPLVSNAWKFYDQDKALLWHFIFSENSD</sequence>